<dbReference type="RefSeq" id="WP_251880853.1">
    <property type="nucleotide sequence ID" value="NZ_CP082276.1"/>
</dbReference>
<feature type="transmembrane region" description="Helical" evidence="1">
    <location>
        <begin position="25"/>
        <end position="51"/>
    </location>
</feature>
<keyword evidence="1" id="KW-0472">Membrane</keyword>
<accession>A0ABY4X0H2</accession>
<evidence type="ECO:0000313" key="2">
    <source>
        <dbReference type="EMBL" id="USH04748.1"/>
    </source>
</evidence>
<keyword evidence="1" id="KW-1133">Transmembrane helix</keyword>
<sequence length="63" mass="6801">MALEALAEAVLPIIGRAVGYIFVDILLNVICYLTGYVVLGAGGVSGVRIAAITRRKPMKRWLK</sequence>
<evidence type="ECO:0000313" key="3">
    <source>
        <dbReference type="Proteomes" id="UP001056255"/>
    </source>
</evidence>
<evidence type="ECO:0000256" key="1">
    <source>
        <dbReference type="SAM" id="Phobius"/>
    </source>
</evidence>
<dbReference type="EMBL" id="CP082276">
    <property type="protein sequence ID" value="USH04748.1"/>
    <property type="molecule type" value="Genomic_DNA"/>
</dbReference>
<dbReference type="Proteomes" id="UP001056255">
    <property type="component" value="Chromosome II"/>
</dbReference>
<gene>
    <name evidence="2" type="ORF">K6Q96_23855</name>
</gene>
<keyword evidence="3" id="KW-1185">Reference proteome</keyword>
<protein>
    <submittedName>
        <fullName evidence="2">Uncharacterized protein</fullName>
    </submittedName>
</protein>
<organism evidence="2 3">
    <name type="scientific">Grimontia kaedaensis</name>
    <dbReference type="NCBI Taxonomy" id="2872157"/>
    <lineage>
        <taxon>Bacteria</taxon>
        <taxon>Pseudomonadati</taxon>
        <taxon>Pseudomonadota</taxon>
        <taxon>Gammaproteobacteria</taxon>
        <taxon>Vibrionales</taxon>
        <taxon>Vibrionaceae</taxon>
        <taxon>Grimontia</taxon>
    </lineage>
</organism>
<keyword evidence="1" id="KW-0812">Transmembrane</keyword>
<proteinExistence type="predicted"/>
<reference evidence="2" key="1">
    <citation type="submission" date="2021-08" db="EMBL/GenBank/DDBJ databases">
        <authorList>
            <person name="Sakaguchi M."/>
            <person name="Kikuchi T."/>
            <person name="Urbanczyk H."/>
        </authorList>
    </citation>
    <scope>NUCLEOTIDE SEQUENCE</scope>
    <source>
        <strain evidence="2">020920N</strain>
    </source>
</reference>
<name>A0ABY4X0H2_9GAMM</name>